<proteinExistence type="predicted"/>
<dbReference type="EMBL" id="QJKJ01015198">
    <property type="protein sequence ID" value="RDX62919.1"/>
    <property type="molecule type" value="Genomic_DNA"/>
</dbReference>
<evidence type="ECO:0000313" key="2">
    <source>
        <dbReference type="EMBL" id="RDX62919.1"/>
    </source>
</evidence>
<dbReference type="AlphaFoldDB" id="A0A371EA88"/>
<protein>
    <submittedName>
        <fullName evidence="2">Uncharacterized protein</fullName>
    </submittedName>
</protein>
<evidence type="ECO:0000256" key="1">
    <source>
        <dbReference type="SAM" id="MobiDB-lite"/>
    </source>
</evidence>
<dbReference type="Proteomes" id="UP000257109">
    <property type="component" value="Unassembled WGS sequence"/>
</dbReference>
<sequence length="195" mass="21398">MWRQRGIFSNKASTAPSSASTPMGPIGDGNEAPPPPPPIPRIHETLNIPHFQPQTQLSSGLQLQGNSTSAFTEPTYEIQFEQVLGPTSGFTNYPHPRGGSPMQTESPNTLQRGVSGFHHSSNEVGESSSRNVKRRMTIQEPQVGSSLYPTGQVNGNSSQLWAMRNTIYDPSYAMRGLPVDPHLRVLLILRNRNQP</sequence>
<keyword evidence="3" id="KW-1185">Reference proteome</keyword>
<feature type="non-terminal residue" evidence="2">
    <location>
        <position position="195"/>
    </location>
</feature>
<comment type="caution">
    <text evidence="2">The sequence shown here is derived from an EMBL/GenBank/DDBJ whole genome shotgun (WGS) entry which is preliminary data.</text>
</comment>
<feature type="compositionally biased region" description="Low complexity" evidence="1">
    <location>
        <begin position="12"/>
        <end position="22"/>
    </location>
</feature>
<organism evidence="2 3">
    <name type="scientific">Mucuna pruriens</name>
    <name type="common">Velvet bean</name>
    <name type="synonym">Dolichos pruriens</name>
    <dbReference type="NCBI Taxonomy" id="157652"/>
    <lineage>
        <taxon>Eukaryota</taxon>
        <taxon>Viridiplantae</taxon>
        <taxon>Streptophyta</taxon>
        <taxon>Embryophyta</taxon>
        <taxon>Tracheophyta</taxon>
        <taxon>Spermatophyta</taxon>
        <taxon>Magnoliopsida</taxon>
        <taxon>eudicotyledons</taxon>
        <taxon>Gunneridae</taxon>
        <taxon>Pentapetalae</taxon>
        <taxon>rosids</taxon>
        <taxon>fabids</taxon>
        <taxon>Fabales</taxon>
        <taxon>Fabaceae</taxon>
        <taxon>Papilionoideae</taxon>
        <taxon>50 kb inversion clade</taxon>
        <taxon>NPAAA clade</taxon>
        <taxon>indigoferoid/millettioid clade</taxon>
        <taxon>Phaseoleae</taxon>
        <taxon>Mucuna</taxon>
    </lineage>
</organism>
<feature type="non-terminal residue" evidence="2">
    <location>
        <position position="1"/>
    </location>
</feature>
<dbReference type="OrthoDB" id="1424003at2759"/>
<accession>A0A371EA88</accession>
<gene>
    <name evidence="2" type="ORF">CR513_58705</name>
</gene>
<name>A0A371EA88_MUCPR</name>
<evidence type="ECO:0000313" key="3">
    <source>
        <dbReference type="Proteomes" id="UP000257109"/>
    </source>
</evidence>
<reference evidence="2" key="1">
    <citation type="submission" date="2018-05" db="EMBL/GenBank/DDBJ databases">
        <title>Draft genome of Mucuna pruriens seed.</title>
        <authorList>
            <person name="Nnadi N.E."/>
            <person name="Vos R."/>
            <person name="Hasami M.H."/>
            <person name="Devisetty U.K."/>
            <person name="Aguiy J.C."/>
        </authorList>
    </citation>
    <scope>NUCLEOTIDE SEQUENCE [LARGE SCALE GENOMIC DNA]</scope>
    <source>
        <strain evidence="2">JCA_2017</strain>
    </source>
</reference>
<feature type="region of interest" description="Disordered" evidence="1">
    <location>
        <begin position="1"/>
        <end position="41"/>
    </location>
</feature>